<dbReference type="PANTHER" id="PTHR34835:SF81">
    <property type="entry name" value="OS06G0475900 PROTEIN"/>
    <property type="match status" value="1"/>
</dbReference>
<accession>A0A540NBM1</accession>
<organism evidence="4 5">
    <name type="scientific">Malus baccata</name>
    <name type="common">Siberian crab apple</name>
    <name type="synonym">Pyrus baccata</name>
    <dbReference type="NCBI Taxonomy" id="106549"/>
    <lineage>
        <taxon>Eukaryota</taxon>
        <taxon>Viridiplantae</taxon>
        <taxon>Streptophyta</taxon>
        <taxon>Embryophyta</taxon>
        <taxon>Tracheophyta</taxon>
        <taxon>Spermatophyta</taxon>
        <taxon>Magnoliopsida</taxon>
        <taxon>eudicotyledons</taxon>
        <taxon>Gunneridae</taxon>
        <taxon>Pentapetalae</taxon>
        <taxon>rosids</taxon>
        <taxon>fabids</taxon>
        <taxon>Rosales</taxon>
        <taxon>Rosaceae</taxon>
        <taxon>Amygdaloideae</taxon>
        <taxon>Maleae</taxon>
        <taxon>Malus</taxon>
    </lineage>
</organism>
<sequence length="1091" mass="124534">MVTATPLTPPSNSQQAEAENLSVPELFSALRRASQADEFARIEEALAAREAKLKQEIERQRHEKALMEENHEFERLEKLKAEDELRLKLSAVKVEAVSGEELPENDEDNEVVSERPGEKLRRTKRRKGLSESDGMQRRRSERLAAIATDSAADNSASDEENGGLTISGYRGDERKPKKWKNMGKLMEKRKTGSGGKYIQYRCTMMSFFNTMKRVKKHLTEGHLKLLQQTPFWPLISPFYKGVISEDQCRKPVSGIRNIIKCYNSTTMSFEFGSTSARMTTEDIAEILGLPLEGEEVQLKGSTRYRSDFTNRYFDVKEVSKKMVDDALEEAIKGKREIDVVRLIVLVLCVSFLFSGTTHFTSWNIVKYCEDLENISRYSWAKAVADLLHKSLQASTMRFDGCTVHGCVVAIMIWLCEKTNLIQPISGREGQKPALVKWSLQELHMKLQEIDIADVGLSFKKDKGKKKKRGENKTTCEEAKTNGREDREQGEDEFELETCSSQFEQRSKKLRKGNNLQRRSERLTANRSAANNSSSVISLPVKGNKNLGISGYIGVTKKQMENKKTQKRKMRTWTSAEGGKHVQYRCNMKSFFNTMQRVKKHLTEGHLELLRQTPFWPLISAFYCGVISEDQCRKSDSDVLKIIRCYNSITMSFEFGSTSALLTTEDIAKILGLPQEGNEVQLQGSKKYESVFTKKYFGEKHVSRKMVHDALEEAIKGKREKHVEDVVRLIVLELCGTFLFCDSGGLNSWSLVKYCEDLENISRYSWAKAVADLLHESLGKRTKMSDGYSHPGCVVVIMLWLCERTNLIRPIKGREGQRPALVKWNLQELHSKLEQIDVADIGLSFKDKEKKKKRKYNGKTHEEAEIDGQEDGEEGEDVFGDTVGSWEDKLRVQKTQPQFIPAPTISKRLNGDNEELEKRSEGFRKMVQKANAEVSRAQRKVDRLTGRLESKKEKTIKLRRKLKEENEEKRKLKEDYEFVIAEQKSLFGSLKGLVKKLEGTLEAEREEVKNLKKEKTELIKENQELKDQLHQGSPCTAMQLREDVQIVTSTVKRALEPEFEDDQGGKKKRKGEEQNEIRVDVLSDATAAGILG</sequence>
<comment type="caution">
    <text evidence="4">The sequence shown here is derived from an EMBL/GenBank/DDBJ whole genome shotgun (WGS) entry which is preliminary data.</text>
</comment>
<feature type="compositionally biased region" description="Basic and acidic residues" evidence="2">
    <location>
        <begin position="470"/>
        <end position="486"/>
    </location>
</feature>
<keyword evidence="1" id="KW-0175">Coiled coil</keyword>
<feature type="coiled-coil region" evidence="1">
    <location>
        <begin position="912"/>
        <end position="1030"/>
    </location>
</feature>
<feature type="compositionally biased region" description="Acidic residues" evidence="2">
    <location>
        <begin position="101"/>
        <end position="111"/>
    </location>
</feature>
<gene>
    <name evidence="4" type="ORF">C1H46_005912</name>
</gene>
<dbReference type="PANTHER" id="PTHR34835">
    <property type="entry name" value="OS07G0283600 PROTEIN-RELATED"/>
    <property type="match status" value="1"/>
</dbReference>
<feature type="region of interest" description="Disordered" evidence="2">
    <location>
        <begin position="1054"/>
        <end position="1074"/>
    </location>
</feature>
<evidence type="ECO:0000256" key="2">
    <source>
        <dbReference type="SAM" id="MobiDB-lite"/>
    </source>
</evidence>
<dbReference type="STRING" id="106549.A0A540NBM1"/>
<feature type="region of interest" description="Disordered" evidence="2">
    <location>
        <begin position="99"/>
        <end position="172"/>
    </location>
</feature>
<evidence type="ECO:0000259" key="3">
    <source>
        <dbReference type="Pfam" id="PF10536"/>
    </source>
</evidence>
<dbReference type="InterPro" id="IPR019557">
    <property type="entry name" value="AminoTfrase-like_pln_mobile"/>
</dbReference>
<dbReference type="Proteomes" id="UP000315295">
    <property type="component" value="Unassembled WGS sequence"/>
</dbReference>
<feature type="compositionally biased region" description="Acidic residues" evidence="2">
    <location>
        <begin position="863"/>
        <end position="875"/>
    </location>
</feature>
<name>A0A540NBM1_MALBA</name>
<evidence type="ECO:0000313" key="5">
    <source>
        <dbReference type="Proteomes" id="UP000315295"/>
    </source>
</evidence>
<feature type="region of interest" description="Disordered" evidence="2">
    <location>
        <begin position="851"/>
        <end position="875"/>
    </location>
</feature>
<dbReference type="Pfam" id="PF10536">
    <property type="entry name" value="PMD"/>
    <property type="match status" value="2"/>
</dbReference>
<keyword evidence="5" id="KW-1185">Reference proteome</keyword>
<protein>
    <recommendedName>
        <fullName evidence="3">Aminotransferase-like plant mobile domain-containing protein</fullName>
    </recommendedName>
</protein>
<reference evidence="4 5" key="1">
    <citation type="journal article" date="2019" name="G3 (Bethesda)">
        <title>Sequencing of a Wild Apple (Malus baccata) Genome Unravels the Differences Between Cultivated and Wild Apple Species Regarding Disease Resistance and Cold Tolerance.</title>
        <authorList>
            <person name="Chen X."/>
        </authorList>
    </citation>
    <scope>NUCLEOTIDE SEQUENCE [LARGE SCALE GENOMIC DNA]</scope>
    <source>
        <strain evidence="5">cv. Shandingzi</strain>
        <tissue evidence="4">Leaves</tissue>
    </source>
</reference>
<feature type="region of interest" description="Disordered" evidence="2">
    <location>
        <begin position="462"/>
        <end position="532"/>
    </location>
</feature>
<feature type="domain" description="Aminotransferase-like plant mobile" evidence="3">
    <location>
        <begin position="633"/>
        <end position="836"/>
    </location>
</feature>
<feature type="compositionally biased region" description="Basic and acidic residues" evidence="2">
    <location>
        <begin position="128"/>
        <end position="142"/>
    </location>
</feature>
<evidence type="ECO:0000256" key="1">
    <source>
        <dbReference type="SAM" id="Coils"/>
    </source>
</evidence>
<feature type="coiled-coil region" evidence="1">
    <location>
        <begin position="43"/>
        <end position="86"/>
    </location>
</feature>
<evidence type="ECO:0000313" key="4">
    <source>
        <dbReference type="EMBL" id="TQE08437.1"/>
    </source>
</evidence>
<feature type="compositionally biased region" description="Low complexity" evidence="2">
    <location>
        <begin position="144"/>
        <end position="155"/>
    </location>
</feature>
<dbReference type="EMBL" id="VIEB01000071">
    <property type="protein sequence ID" value="TQE08437.1"/>
    <property type="molecule type" value="Genomic_DNA"/>
</dbReference>
<feature type="domain" description="Aminotransferase-like plant mobile" evidence="3">
    <location>
        <begin position="258"/>
        <end position="445"/>
    </location>
</feature>
<dbReference type="AlphaFoldDB" id="A0A540NBM1"/>
<proteinExistence type="predicted"/>